<keyword evidence="15" id="KW-1185">Reference proteome</keyword>
<comment type="subcellular location">
    <subcellularLocation>
        <location evidence="1">Cytoplasm</location>
    </subcellularLocation>
</comment>
<comment type="caution">
    <text evidence="14">The sequence shown here is derived from an EMBL/GenBank/DDBJ whole genome shotgun (WGS) entry which is preliminary data.</text>
</comment>
<dbReference type="PANTHER" id="PTHR30478">
    <property type="entry name" value="DNA POLYMERASE III SUBUNIT BETA"/>
    <property type="match status" value="1"/>
</dbReference>
<dbReference type="AlphaFoldDB" id="S7UKP9"/>
<keyword evidence="5" id="KW-0808">Transferase</keyword>
<dbReference type="GO" id="GO:0003677">
    <property type="term" value="F:DNA binding"/>
    <property type="evidence" value="ECO:0007669"/>
    <property type="project" value="UniProtKB-KW"/>
</dbReference>
<evidence type="ECO:0000256" key="2">
    <source>
        <dbReference type="ARBA" id="ARBA00010752"/>
    </source>
</evidence>
<dbReference type="eggNOG" id="COG0592">
    <property type="taxonomic scope" value="Bacteria"/>
</dbReference>
<feature type="domain" description="DNA polymerase III beta sliding clamp C-terminal" evidence="13">
    <location>
        <begin position="265"/>
        <end position="375"/>
    </location>
</feature>
<evidence type="ECO:0000256" key="4">
    <source>
        <dbReference type="ARBA" id="ARBA00022490"/>
    </source>
</evidence>
<keyword evidence="9" id="KW-0238">DNA-binding</keyword>
<name>S7UKP9_9BACT</name>
<dbReference type="NCBIfam" id="TIGR00663">
    <property type="entry name" value="dnan"/>
    <property type="match status" value="1"/>
</dbReference>
<reference evidence="14 15" key="1">
    <citation type="journal article" date="2013" name="Genome Announc.">
        <title>Draft genome sequences for three mercury-methylating, sulfate-reducing bacteria.</title>
        <authorList>
            <person name="Brown S.D."/>
            <person name="Hurt R.A.Jr."/>
            <person name="Gilmour C.C."/>
            <person name="Elias D.A."/>
        </authorList>
    </citation>
    <scope>NUCLEOTIDE SEQUENCE [LARGE SCALE GENOMIC DNA]</scope>
    <source>
        <strain evidence="14 15">DSM 16529</strain>
    </source>
</reference>
<evidence type="ECO:0000259" key="12">
    <source>
        <dbReference type="Pfam" id="PF00712"/>
    </source>
</evidence>
<protein>
    <recommendedName>
        <fullName evidence="3">Beta sliding clamp</fullName>
    </recommendedName>
    <alternativeName>
        <fullName evidence="11">Beta-clamp processivity factor</fullName>
    </alternativeName>
    <alternativeName>
        <fullName evidence="10">DNA polymerase III beta sliding clamp subunit</fullName>
    </alternativeName>
</protein>
<evidence type="ECO:0000256" key="10">
    <source>
        <dbReference type="ARBA" id="ARBA00030988"/>
    </source>
</evidence>
<dbReference type="InterPro" id="IPR046938">
    <property type="entry name" value="DNA_clamp_sf"/>
</dbReference>
<dbReference type="PATRIC" id="fig|1121439.3.peg.1282"/>
<dbReference type="Pfam" id="PF02768">
    <property type="entry name" value="DNA_pol3_beta_3"/>
    <property type="match status" value="1"/>
</dbReference>
<dbReference type="PANTHER" id="PTHR30478:SF0">
    <property type="entry name" value="BETA SLIDING CLAMP"/>
    <property type="match status" value="1"/>
</dbReference>
<dbReference type="Gene3D" id="3.10.150.10">
    <property type="entry name" value="DNA Polymerase III, subunit A, domain 2"/>
    <property type="match status" value="1"/>
</dbReference>
<evidence type="ECO:0000313" key="15">
    <source>
        <dbReference type="Proteomes" id="UP000014975"/>
    </source>
</evidence>
<dbReference type="GO" id="GO:0003887">
    <property type="term" value="F:DNA-directed DNA polymerase activity"/>
    <property type="evidence" value="ECO:0007669"/>
    <property type="project" value="UniProtKB-KW"/>
</dbReference>
<dbReference type="GO" id="GO:0005737">
    <property type="term" value="C:cytoplasm"/>
    <property type="evidence" value="ECO:0007669"/>
    <property type="project" value="UniProtKB-SubCell"/>
</dbReference>
<evidence type="ECO:0000256" key="3">
    <source>
        <dbReference type="ARBA" id="ARBA00021035"/>
    </source>
</evidence>
<accession>S7UKP9</accession>
<evidence type="ECO:0000256" key="8">
    <source>
        <dbReference type="ARBA" id="ARBA00022932"/>
    </source>
</evidence>
<dbReference type="SMART" id="SM00480">
    <property type="entry name" value="POL3Bc"/>
    <property type="match status" value="1"/>
</dbReference>
<organism evidence="14 15">
    <name type="scientific">Alkalidesulfovibrio alkalitolerans DSM 16529</name>
    <dbReference type="NCBI Taxonomy" id="1121439"/>
    <lineage>
        <taxon>Bacteria</taxon>
        <taxon>Pseudomonadati</taxon>
        <taxon>Thermodesulfobacteriota</taxon>
        <taxon>Desulfovibrionia</taxon>
        <taxon>Desulfovibrionales</taxon>
        <taxon>Desulfovibrionaceae</taxon>
        <taxon>Alkalidesulfovibrio</taxon>
    </lineage>
</organism>
<evidence type="ECO:0000256" key="5">
    <source>
        <dbReference type="ARBA" id="ARBA00022679"/>
    </source>
</evidence>
<dbReference type="Proteomes" id="UP000014975">
    <property type="component" value="Unassembled WGS sequence"/>
</dbReference>
<feature type="domain" description="DNA polymerase III beta sliding clamp N-terminal" evidence="12">
    <location>
        <begin position="2"/>
        <end position="112"/>
    </location>
</feature>
<dbReference type="OrthoDB" id="8421503at2"/>
<evidence type="ECO:0000313" key="14">
    <source>
        <dbReference type="EMBL" id="EPR34419.1"/>
    </source>
</evidence>
<dbReference type="RefSeq" id="WP_020885473.1">
    <property type="nucleotide sequence ID" value="NZ_ATHI01000011.1"/>
</dbReference>
<dbReference type="CDD" id="cd00140">
    <property type="entry name" value="beta_clamp"/>
    <property type="match status" value="1"/>
</dbReference>
<dbReference type="GO" id="GO:0008408">
    <property type="term" value="F:3'-5' exonuclease activity"/>
    <property type="evidence" value="ECO:0007669"/>
    <property type="project" value="InterPro"/>
</dbReference>
<sequence>MYVKVFRDDIIEGLQKSSNIIPAKTGAAFLRTIWLKAEGETLSIMSTDSNLEFSGAYPARVQTQGLVGVQGRSFYDLVRKLPPGEIAIKTDEAGTHLLIEQGKRKYKLPTNDPSWFQKFSEFPSGETVVWSGDFLSELIDKTAFCISDEDTMEAIACLNVVPGTDKAGERIIRAQGLNGHQFAMLGFRNEDLHAMLPHGGILIQKKYLLELKKWLPAGEIELAIGDKRLFFRTGDKVESFSLPLSYYQYPDVGGFLSKIQSGGAATLKVDRQEFMDALDRIMIFNSENNRCTNLSFTSAEMALFSQGQDVGTANESLSVEFTGDIQKIAFPTRNLIEIMSHFASKQLVYTLSGTEGPCGVTGSDDPDYLVIIMPMKVAEETYYTEEEV</sequence>
<evidence type="ECO:0000256" key="9">
    <source>
        <dbReference type="ARBA" id="ARBA00023125"/>
    </source>
</evidence>
<dbReference type="InterPro" id="IPR022635">
    <property type="entry name" value="DNA_polIII_beta_C"/>
</dbReference>
<dbReference type="Gene3D" id="3.70.10.10">
    <property type="match status" value="1"/>
</dbReference>
<dbReference type="InterPro" id="IPR022634">
    <property type="entry name" value="DNA_polIII_beta_N"/>
</dbReference>
<evidence type="ECO:0000256" key="1">
    <source>
        <dbReference type="ARBA" id="ARBA00004496"/>
    </source>
</evidence>
<dbReference type="GO" id="GO:0009360">
    <property type="term" value="C:DNA polymerase III complex"/>
    <property type="evidence" value="ECO:0007669"/>
    <property type="project" value="InterPro"/>
</dbReference>
<evidence type="ECO:0000256" key="7">
    <source>
        <dbReference type="ARBA" id="ARBA00022705"/>
    </source>
</evidence>
<keyword evidence="7" id="KW-0235">DNA replication</keyword>
<dbReference type="InterPro" id="IPR001001">
    <property type="entry name" value="DNA_polIII_beta"/>
</dbReference>
<dbReference type="Pfam" id="PF00712">
    <property type="entry name" value="DNA_pol3_beta"/>
    <property type="match status" value="1"/>
</dbReference>
<keyword evidence="6" id="KW-0548">Nucleotidyltransferase</keyword>
<evidence type="ECO:0000256" key="6">
    <source>
        <dbReference type="ARBA" id="ARBA00022695"/>
    </source>
</evidence>
<keyword evidence="4" id="KW-0963">Cytoplasm</keyword>
<evidence type="ECO:0000259" key="13">
    <source>
        <dbReference type="Pfam" id="PF02768"/>
    </source>
</evidence>
<keyword evidence="8" id="KW-0239">DNA-directed DNA polymerase</keyword>
<comment type="similarity">
    <text evidence="2">Belongs to the beta sliding clamp family.</text>
</comment>
<dbReference type="GO" id="GO:0006271">
    <property type="term" value="P:DNA strand elongation involved in DNA replication"/>
    <property type="evidence" value="ECO:0007669"/>
    <property type="project" value="TreeGrafter"/>
</dbReference>
<dbReference type="SUPFAM" id="SSF55979">
    <property type="entry name" value="DNA clamp"/>
    <property type="match status" value="3"/>
</dbReference>
<dbReference type="STRING" id="1121439.dsat_0067"/>
<evidence type="ECO:0000256" key="11">
    <source>
        <dbReference type="ARBA" id="ARBA00033276"/>
    </source>
</evidence>
<gene>
    <name evidence="14" type="ORF">dsat_0067</name>
</gene>
<proteinExistence type="inferred from homology"/>
<dbReference type="EMBL" id="ATHI01000011">
    <property type="protein sequence ID" value="EPR34419.1"/>
    <property type="molecule type" value="Genomic_DNA"/>
</dbReference>